<evidence type="ECO:0000256" key="2">
    <source>
        <dbReference type="SAM" id="Phobius"/>
    </source>
</evidence>
<evidence type="ECO:0000256" key="1">
    <source>
        <dbReference type="SAM" id="MobiDB-lite"/>
    </source>
</evidence>
<dbReference type="Pfam" id="PF10066">
    <property type="entry name" value="DUF2304"/>
    <property type="match status" value="1"/>
</dbReference>
<reference evidence="3 4" key="1">
    <citation type="submission" date="2020-08" db="EMBL/GenBank/DDBJ databases">
        <title>Draft genome sequencing of an Anaerocolumna strain isolated from anoxic soil subjected to BSD treatment.</title>
        <authorList>
            <person name="Uek A."/>
            <person name="Tonouchi A."/>
        </authorList>
    </citation>
    <scope>NUCLEOTIDE SEQUENCE [LARGE SCALE GENOMIC DNA]</scope>
    <source>
        <strain evidence="3 4">CTTW</strain>
    </source>
</reference>
<sequence length="160" mass="17620">MSLLLQLFICASGLILIYMARKASVVRKMTEKQSLFWIMGGIIIIIFGLVPGLVYFISDQFSVQYPPSIIFAIAIILATYGIFNCYKANAELSARVQELAMQVSLLNEENSHLKDLITREYAATLERSSSTQTSPSTEMSSPKGISSSDGMPFTIGTPFC</sequence>
<keyword evidence="2" id="KW-0812">Transmembrane</keyword>
<name>A0A7I8DQQ3_9FIRM</name>
<protein>
    <recommendedName>
        <fullName evidence="5">DUF2304 domain-containing protein</fullName>
    </recommendedName>
</protein>
<feature type="compositionally biased region" description="Polar residues" evidence="1">
    <location>
        <begin position="126"/>
        <end position="149"/>
    </location>
</feature>
<organism evidence="3 4">
    <name type="scientific">Anaerocolumna chitinilytica</name>
    <dbReference type="NCBI Taxonomy" id="1727145"/>
    <lineage>
        <taxon>Bacteria</taxon>
        <taxon>Bacillati</taxon>
        <taxon>Bacillota</taxon>
        <taxon>Clostridia</taxon>
        <taxon>Lachnospirales</taxon>
        <taxon>Lachnospiraceae</taxon>
        <taxon>Anaerocolumna</taxon>
    </lineage>
</organism>
<feature type="transmembrane region" description="Helical" evidence="2">
    <location>
        <begin position="35"/>
        <end position="57"/>
    </location>
</feature>
<keyword evidence="2" id="KW-1133">Transmembrane helix</keyword>
<feature type="region of interest" description="Disordered" evidence="1">
    <location>
        <begin position="125"/>
        <end position="151"/>
    </location>
</feature>
<dbReference type="KEGG" id="acht:bsdcttw_30380"/>
<accession>A0A7I8DQQ3</accession>
<feature type="transmembrane region" description="Helical" evidence="2">
    <location>
        <begin position="69"/>
        <end position="86"/>
    </location>
</feature>
<dbReference type="AlphaFoldDB" id="A0A7I8DQQ3"/>
<evidence type="ECO:0008006" key="5">
    <source>
        <dbReference type="Google" id="ProtNLM"/>
    </source>
</evidence>
<evidence type="ECO:0000313" key="4">
    <source>
        <dbReference type="Proteomes" id="UP000515703"/>
    </source>
</evidence>
<reference evidence="3 4" key="2">
    <citation type="submission" date="2020-08" db="EMBL/GenBank/DDBJ databases">
        <authorList>
            <person name="Ueki A."/>
            <person name="Tonouchi A."/>
        </authorList>
    </citation>
    <scope>NUCLEOTIDE SEQUENCE [LARGE SCALE GENOMIC DNA]</scope>
    <source>
        <strain evidence="3 4">CTTW</strain>
    </source>
</reference>
<keyword evidence="4" id="KW-1185">Reference proteome</keyword>
<gene>
    <name evidence="3" type="ORF">bsdcttw_30380</name>
</gene>
<dbReference type="Proteomes" id="UP000515703">
    <property type="component" value="Chromosome"/>
</dbReference>
<dbReference type="InterPro" id="IPR019277">
    <property type="entry name" value="DUF2304"/>
</dbReference>
<keyword evidence="2" id="KW-0472">Membrane</keyword>
<feature type="transmembrane region" description="Helical" evidence="2">
    <location>
        <begin position="6"/>
        <end position="23"/>
    </location>
</feature>
<evidence type="ECO:0000313" key="3">
    <source>
        <dbReference type="EMBL" id="BCJ99997.1"/>
    </source>
</evidence>
<dbReference type="RefSeq" id="WP_185255712.1">
    <property type="nucleotide sequence ID" value="NZ_AP023368.1"/>
</dbReference>
<proteinExistence type="predicted"/>
<dbReference type="EMBL" id="AP023368">
    <property type="protein sequence ID" value="BCJ99997.1"/>
    <property type="molecule type" value="Genomic_DNA"/>
</dbReference>